<evidence type="ECO:0000256" key="1">
    <source>
        <dbReference type="SAM" id="MobiDB-lite"/>
    </source>
</evidence>
<dbReference type="EMBL" id="FN653031">
    <property type="protein sequence ID" value="CBY08339.1"/>
    <property type="molecule type" value="Genomic_DNA"/>
</dbReference>
<sequence length="62" mass="6931">MLRISDLADIYIHSSRAKERKISKRKGDNEESTRHEGEDLDGSSSPTSAVSDVRNALKFEPV</sequence>
<accession>E4XA82</accession>
<dbReference type="Proteomes" id="UP000001307">
    <property type="component" value="Unassembled WGS sequence"/>
</dbReference>
<gene>
    <name evidence="2" type="ORF">GSOID_T00004904001</name>
    <name evidence="3" type="ORF">GSOID_T00019400001</name>
</gene>
<dbReference type="InParanoid" id="E4XA82"/>
<dbReference type="EMBL" id="FN655348">
    <property type="protein sequence ID" value="CBY38872.1"/>
    <property type="molecule type" value="Genomic_DNA"/>
</dbReference>
<organism evidence="2">
    <name type="scientific">Oikopleura dioica</name>
    <name type="common">Tunicate</name>
    <dbReference type="NCBI Taxonomy" id="34765"/>
    <lineage>
        <taxon>Eukaryota</taxon>
        <taxon>Metazoa</taxon>
        <taxon>Chordata</taxon>
        <taxon>Tunicata</taxon>
        <taxon>Appendicularia</taxon>
        <taxon>Copelata</taxon>
        <taxon>Oikopleuridae</taxon>
        <taxon>Oikopleura</taxon>
    </lineage>
</organism>
<dbReference type="Proteomes" id="UP000011014">
    <property type="component" value="Unassembled WGS sequence"/>
</dbReference>
<evidence type="ECO:0000313" key="3">
    <source>
        <dbReference type="EMBL" id="CBY38872.1"/>
    </source>
</evidence>
<dbReference type="AlphaFoldDB" id="E4XA82"/>
<feature type="compositionally biased region" description="Basic and acidic residues" evidence="1">
    <location>
        <begin position="25"/>
        <end position="37"/>
    </location>
</feature>
<evidence type="ECO:0000313" key="4">
    <source>
        <dbReference type="Proteomes" id="UP000001307"/>
    </source>
</evidence>
<protein>
    <submittedName>
        <fullName evidence="2">Uncharacterized protein</fullName>
    </submittedName>
</protein>
<keyword evidence="4" id="KW-1185">Reference proteome</keyword>
<proteinExistence type="predicted"/>
<evidence type="ECO:0000313" key="2">
    <source>
        <dbReference type="EMBL" id="CBY08339.1"/>
    </source>
</evidence>
<feature type="region of interest" description="Disordered" evidence="1">
    <location>
        <begin position="17"/>
        <end position="62"/>
    </location>
</feature>
<reference evidence="2" key="1">
    <citation type="journal article" date="2010" name="Science">
        <title>Plasticity of animal genome architecture unmasked by rapid evolution of a pelagic tunicate.</title>
        <authorList>
            <person name="Denoeud F."/>
            <person name="Henriet S."/>
            <person name="Mungpakdee S."/>
            <person name="Aury J.M."/>
            <person name="Da Silva C."/>
            <person name="Brinkmann H."/>
            <person name="Mikhaleva J."/>
            <person name="Olsen L.C."/>
            <person name="Jubin C."/>
            <person name="Canestro C."/>
            <person name="Bouquet J.M."/>
            <person name="Danks G."/>
            <person name="Poulain J."/>
            <person name="Campsteijn C."/>
            <person name="Adamski M."/>
            <person name="Cross I."/>
            <person name="Yadetie F."/>
            <person name="Muffato M."/>
            <person name="Louis A."/>
            <person name="Butcher S."/>
            <person name="Tsagkogeorga G."/>
            <person name="Konrad A."/>
            <person name="Singh S."/>
            <person name="Jensen M.F."/>
            <person name="Cong E.H."/>
            <person name="Eikeseth-Otteraa H."/>
            <person name="Noel B."/>
            <person name="Anthouard V."/>
            <person name="Porcel B.M."/>
            <person name="Kachouri-Lafond R."/>
            <person name="Nishino A."/>
            <person name="Ugolini M."/>
            <person name="Chourrout P."/>
            <person name="Nishida H."/>
            <person name="Aasland R."/>
            <person name="Huzurbazar S."/>
            <person name="Westhof E."/>
            <person name="Delsuc F."/>
            <person name="Lehrach H."/>
            <person name="Reinhardt R."/>
            <person name="Weissenbach J."/>
            <person name="Roy S.W."/>
            <person name="Artiguenave F."/>
            <person name="Postlethwait J.H."/>
            <person name="Manak J.R."/>
            <person name="Thompson E.M."/>
            <person name="Jaillon O."/>
            <person name="Du Pasquier L."/>
            <person name="Boudinot P."/>
            <person name="Liberles D.A."/>
            <person name="Volff J.N."/>
            <person name="Philippe H."/>
            <person name="Lenhard B."/>
            <person name="Roest Crollius H."/>
            <person name="Wincker P."/>
            <person name="Chourrout D."/>
        </authorList>
    </citation>
    <scope>NUCLEOTIDE SEQUENCE [LARGE SCALE GENOMIC DNA]</scope>
</reference>
<name>E4XA82_OIKDI</name>